<dbReference type="InterPro" id="IPR019446">
    <property type="entry name" value="BMT5-like"/>
</dbReference>
<dbReference type="STRING" id="283909.R7TIV5"/>
<feature type="domain" description="FDX-ACB" evidence="1">
    <location>
        <begin position="472"/>
        <end position="563"/>
    </location>
</feature>
<dbReference type="EMBL" id="AMQN01012797">
    <property type="status" value="NOT_ANNOTATED_CDS"/>
    <property type="molecule type" value="Genomic_DNA"/>
</dbReference>
<dbReference type="AlphaFoldDB" id="R7TIV5"/>
<reference evidence="4" key="1">
    <citation type="submission" date="2012-12" db="EMBL/GenBank/DDBJ databases">
        <authorList>
            <person name="Hellsten U."/>
            <person name="Grimwood J."/>
            <person name="Chapman J.A."/>
            <person name="Shapiro H."/>
            <person name="Aerts A."/>
            <person name="Otillar R.P."/>
            <person name="Terry A.Y."/>
            <person name="Boore J.L."/>
            <person name="Simakov O."/>
            <person name="Marletaz F."/>
            <person name="Cho S.-J."/>
            <person name="Edsinger-Gonzales E."/>
            <person name="Havlak P."/>
            <person name="Kuo D.-H."/>
            <person name="Larsson T."/>
            <person name="Lv J."/>
            <person name="Arendt D."/>
            <person name="Savage R."/>
            <person name="Osoegawa K."/>
            <person name="de Jong P."/>
            <person name="Lindberg D.R."/>
            <person name="Seaver E.C."/>
            <person name="Weisblat D.A."/>
            <person name="Putnam N.H."/>
            <person name="Grigoriev I.V."/>
            <person name="Rokhsar D.S."/>
        </authorList>
    </citation>
    <scope>NUCLEOTIDE SEQUENCE</scope>
    <source>
        <strain evidence="4">I ESC-2004</strain>
    </source>
</reference>
<dbReference type="Gene3D" id="3.30.70.380">
    <property type="entry name" value="Ferrodoxin-fold anticodon-binding domain"/>
    <property type="match status" value="1"/>
</dbReference>
<dbReference type="GO" id="GO:0070475">
    <property type="term" value="P:rRNA base methylation"/>
    <property type="evidence" value="ECO:0007669"/>
    <property type="project" value="InterPro"/>
</dbReference>
<organism evidence="2">
    <name type="scientific">Capitella teleta</name>
    <name type="common">Polychaete worm</name>
    <dbReference type="NCBI Taxonomy" id="283909"/>
    <lineage>
        <taxon>Eukaryota</taxon>
        <taxon>Metazoa</taxon>
        <taxon>Spiralia</taxon>
        <taxon>Lophotrochozoa</taxon>
        <taxon>Annelida</taxon>
        <taxon>Polychaeta</taxon>
        <taxon>Sedentaria</taxon>
        <taxon>Scolecida</taxon>
        <taxon>Capitellidae</taxon>
        <taxon>Capitella</taxon>
    </lineage>
</organism>
<dbReference type="OrthoDB" id="273345at2759"/>
<evidence type="ECO:0000259" key="1">
    <source>
        <dbReference type="PROSITE" id="PS51447"/>
    </source>
</evidence>
<dbReference type="PROSITE" id="PS51447">
    <property type="entry name" value="FDX_ACB"/>
    <property type="match status" value="1"/>
</dbReference>
<dbReference type="InterPro" id="IPR005121">
    <property type="entry name" value="Fdx_antiC-bd"/>
</dbReference>
<dbReference type="OMA" id="RCYRLQF"/>
<accession>R7TIV5</accession>
<dbReference type="InterPro" id="IPR029063">
    <property type="entry name" value="SAM-dependent_MTases_sf"/>
</dbReference>
<dbReference type="SUPFAM" id="SSF53335">
    <property type="entry name" value="S-adenosyl-L-methionine-dependent methyltransferases"/>
    <property type="match status" value="1"/>
</dbReference>
<dbReference type="EnsemblMetazoa" id="CapteT183189">
    <property type="protein sequence ID" value="CapteP183189"/>
    <property type="gene ID" value="CapteG183189"/>
</dbReference>
<reference evidence="3" key="3">
    <citation type="submission" date="2015-06" db="UniProtKB">
        <authorList>
            <consortium name="EnsemblMetazoa"/>
        </authorList>
    </citation>
    <scope>IDENTIFICATION</scope>
</reference>
<dbReference type="GO" id="GO:0005737">
    <property type="term" value="C:cytoplasm"/>
    <property type="evidence" value="ECO:0007669"/>
    <property type="project" value="TreeGrafter"/>
</dbReference>
<dbReference type="Pfam" id="PF03147">
    <property type="entry name" value="FDX-ACB"/>
    <property type="match status" value="1"/>
</dbReference>
<evidence type="ECO:0000313" key="2">
    <source>
        <dbReference type="EMBL" id="ELT93407.1"/>
    </source>
</evidence>
<dbReference type="PANTHER" id="PTHR11538">
    <property type="entry name" value="PHENYLALANYL-TRNA SYNTHETASE"/>
    <property type="match status" value="1"/>
</dbReference>
<dbReference type="HOGENOM" id="CLU_030162_0_0_1"/>
<reference evidence="2 4" key="2">
    <citation type="journal article" date="2013" name="Nature">
        <title>Insights into bilaterian evolution from three spiralian genomes.</title>
        <authorList>
            <person name="Simakov O."/>
            <person name="Marletaz F."/>
            <person name="Cho S.J."/>
            <person name="Edsinger-Gonzales E."/>
            <person name="Havlak P."/>
            <person name="Hellsten U."/>
            <person name="Kuo D.H."/>
            <person name="Larsson T."/>
            <person name="Lv J."/>
            <person name="Arendt D."/>
            <person name="Savage R."/>
            <person name="Osoegawa K."/>
            <person name="de Jong P."/>
            <person name="Grimwood J."/>
            <person name="Chapman J.A."/>
            <person name="Shapiro H."/>
            <person name="Aerts A."/>
            <person name="Otillar R.P."/>
            <person name="Terry A.Y."/>
            <person name="Boore J.L."/>
            <person name="Grigoriev I.V."/>
            <person name="Lindberg D.R."/>
            <person name="Seaver E.C."/>
            <person name="Weisblat D.A."/>
            <person name="Putnam N.H."/>
            <person name="Rokhsar D.S."/>
        </authorList>
    </citation>
    <scope>NUCLEOTIDE SEQUENCE</scope>
    <source>
        <strain evidence="2 4">I ESC-2004</strain>
    </source>
</reference>
<sequence>MNAQCTGAILLVGEGNLSFARAFVRHLPGANITASSLLKEEECFQLHSLAESNAKGLREEGFKVLFEVDATRLHLKPELRDVKFARIVFNFPHIGGKSKITKNRELLRGFFASAVEILSPDGEICVTLAQGQGGTPADKPIREWHDSWQVVGVASYFDLILTSVNPFEVDDYPEYCSTGFRSEDRSFFTKQALTHIFERSRPLPPPCSDVKVKISVEGCLREMDSYIGHRVQRNLLEEEGNLLKLTKDCIEGSLKDIFGACSFIPSPTIVAQFNSRQQSYVITDCKSGEPAILIQSLLDGVDCMLKDMPQGDLLGYSFAPVYRRPNIGATEMPVQHEFIGFQTSSQSFDEFASKVVRLLQVIFADSKDVNILEAHEDKSEIWSIYSSIDVSYQSTGSFLTAACNHVLPVGPAHAKNSRTLNKCAKLSTNVCNFGRFNDMFVLVLKVDSIAQVLHQVADQRCFLKEVADPLGIYPPMWRHDLSFWQNESFRESELLDVVRSVAGDALKQVLLVNKWEEPGTGRVSRCYREIYQSNMHAISHALAHDFQNAVRLTVRDVLGVELR</sequence>
<dbReference type="SMART" id="SM00896">
    <property type="entry name" value="FDX-ACB"/>
    <property type="match status" value="1"/>
</dbReference>
<dbReference type="Proteomes" id="UP000014760">
    <property type="component" value="Unassembled WGS sequence"/>
</dbReference>
<dbReference type="SUPFAM" id="SSF54991">
    <property type="entry name" value="Anticodon-binding domain of PheRS"/>
    <property type="match status" value="1"/>
</dbReference>
<gene>
    <name evidence="2" type="ORF">CAPTEDRAFT_183189</name>
</gene>
<evidence type="ECO:0000313" key="4">
    <source>
        <dbReference type="Proteomes" id="UP000014760"/>
    </source>
</evidence>
<dbReference type="PANTHER" id="PTHR11538:SF26">
    <property type="entry name" value="FERREDOXIN-FOLD ANTICODON-BINDING DOMAIN-CONTAINING PROTEIN 1"/>
    <property type="match status" value="1"/>
</dbReference>
<name>R7TIV5_CAPTE</name>
<proteinExistence type="predicted"/>
<evidence type="ECO:0000313" key="3">
    <source>
        <dbReference type="EnsemblMetazoa" id="CapteP183189"/>
    </source>
</evidence>
<dbReference type="InterPro" id="IPR036690">
    <property type="entry name" value="Fdx_antiC-bd_sf"/>
</dbReference>
<dbReference type="Pfam" id="PF10354">
    <property type="entry name" value="BMT5-like"/>
    <property type="match status" value="1"/>
</dbReference>
<dbReference type="EMBL" id="KB309758">
    <property type="protein sequence ID" value="ELT93407.1"/>
    <property type="molecule type" value="Genomic_DNA"/>
</dbReference>
<dbReference type="GO" id="GO:0070042">
    <property type="term" value="F:rRNA (uridine-N3-)-methyltransferase activity"/>
    <property type="evidence" value="ECO:0007669"/>
    <property type="project" value="InterPro"/>
</dbReference>
<protein>
    <recommendedName>
        <fullName evidence="1">FDX-ACB domain-containing protein</fullName>
    </recommendedName>
</protein>
<keyword evidence="4" id="KW-1185">Reference proteome</keyword>